<evidence type="ECO:0000256" key="2">
    <source>
        <dbReference type="ARBA" id="ARBA00004760"/>
    </source>
</evidence>
<comment type="cofactor">
    <cofactor evidence="1">
        <name>pyridoxal 5'-phosphate</name>
        <dbReference type="ChEBI" id="CHEBI:597326"/>
    </cofactor>
</comment>
<keyword evidence="9" id="KW-0443">Lipid metabolism</keyword>
<keyword evidence="6" id="KW-0808">Transferase</keyword>
<dbReference type="GeneID" id="108559221"/>
<dbReference type="EC" id="2.3.1.50" evidence="5"/>
<proteinExistence type="inferred from homology"/>
<dbReference type="PANTHER" id="PTHR13693">
    <property type="entry name" value="CLASS II AMINOTRANSFERASE/8-AMINO-7-OXONONANOATE SYNTHASE"/>
    <property type="match status" value="1"/>
</dbReference>
<dbReference type="Gene3D" id="3.40.640.10">
    <property type="entry name" value="Type I PLP-dependent aspartate aminotransferase-like (Major domain)"/>
    <property type="match status" value="1"/>
</dbReference>
<keyword evidence="10" id="KW-0012">Acyltransferase</keyword>
<feature type="transmembrane region" description="Helical" evidence="14">
    <location>
        <begin position="6"/>
        <end position="30"/>
    </location>
</feature>
<sequence length="427" mass="47966">MSFTAENIPCIQCIVIPLIILLISIFALFVNRSNKRQPRITIDELNRKLCEFVPEPLAPENELYVEPIILEQSNPTYVFNNVQNLLSNNYLNLTNKESIKKIATDCIRSNGVGSCGPRGFYGTVDVHLDLECRISEFMGLEETVLYSYSVSTLSSAIIAYCKRGDVIFCDEKLCNPSIEGIKASKATIVYFNHNDMADLENKLIEHDEREKNKKNKSRKFLIVEGIYFQTGKICPLPELMAIREKYMLRMFLDESISFGAIGTNGRGVTEYYNVNRKEIDLIVGSLEFGVSSIGGFCVGSSFVIEHQRLSGLGYCFSASLPPFLSSIAIHAIDLFDTKPELFEKLHNVCKLMHNELSGATGITILSDPLSPKKVFSVAKVSPDSIIDYCKERGVIVDKMDENIYFNINIEMDKEYISKVVKVITSAV</sequence>
<evidence type="ECO:0000256" key="14">
    <source>
        <dbReference type="SAM" id="Phobius"/>
    </source>
</evidence>
<evidence type="ECO:0000256" key="5">
    <source>
        <dbReference type="ARBA" id="ARBA00013220"/>
    </source>
</evidence>
<dbReference type="SUPFAM" id="SSF53383">
    <property type="entry name" value="PLP-dependent transferases"/>
    <property type="match status" value="1"/>
</dbReference>
<evidence type="ECO:0000256" key="8">
    <source>
        <dbReference type="ARBA" id="ARBA00022919"/>
    </source>
</evidence>
<evidence type="ECO:0000256" key="13">
    <source>
        <dbReference type="ARBA" id="ARBA00042649"/>
    </source>
</evidence>
<name>A0ABM1MBG3_NICVS</name>
<keyword evidence="16" id="KW-1185">Reference proteome</keyword>
<dbReference type="RefSeq" id="XP_017771913.1">
    <property type="nucleotide sequence ID" value="XM_017916424.1"/>
</dbReference>
<dbReference type="InterPro" id="IPR015424">
    <property type="entry name" value="PyrdxlP-dep_Trfase"/>
</dbReference>
<protein>
    <recommendedName>
        <fullName evidence="11">Serine palmitoyltransferase 1</fullName>
        <ecNumber evidence="5">2.3.1.50</ecNumber>
    </recommendedName>
    <alternativeName>
        <fullName evidence="12">Long chain base biosynthesis protein 1</fullName>
    </alternativeName>
    <alternativeName>
        <fullName evidence="13">Serine-palmitoyl-CoA transferase 1</fullName>
    </alternativeName>
</protein>
<reference evidence="17" key="1">
    <citation type="submission" date="2025-08" db="UniProtKB">
        <authorList>
            <consortium name="RefSeq"/>
        </authorList>
    </citation>
    <scope>IDENTIFICATION</scope>
    <source>
        <tissue evidence="17">Whole Larva</tissue>
    </source>
</reference>
<evidence type="ECO:0000256" key="11">
    <source>
        <dbReference type="ARBA" id="ARBA00041066"/>
    </source>
</evidence>
<evidence type="ECO:0000313" key="16">
    <source>
        <dbReference type="Proteomes" id="UP000695000"/>
    </source>
</evidence>
<comment type="pathway">
    <text evidence="3">Sphingolipid metabolism.</text>
</comment>
<keyword evidence="14" id="KW-0472">Membrane</keyword>
<dbReference type="PANTHER" id="PTHR13693:SF2">
    <property type="entry name" value="SERINE PALMITOYLTRANSFERASE 1"/>
    <property type="match status" value="1"/>
</dbReference>
<evidence type="ECO:0000256" key="12">
    <source>
        <dbReference type="ARBA" id="ARBA00041765"/>
    </source>
</evidence>
<accession>A0ABM1MBG3</accession>
<dbReference type="InterPro" id="IPR015421">
    <property type="entry name" value="PyrdxlP-dep_Trfase_major"/>
</dbReference>
<evidence type="ECO:0000256" key="3">
    <source>
        <dbReference type="ARBA" id="ARBA00004991"/>
    </source>
</evidence>
<keyword evidence="8" id="KW-0746">Sphingolipid metabolism</keyword>
<feature type="domain" description="Aminotransferase class I/classII large" evidence="15">
    <location>
        <begin position="82"/>
        <end position="421"/>
    </location>
</feature>
<organism evidence="16 17">
    <name type="scientific">Nicrophorus vespilloides</name>
    <name type="common">Boreal carrion beetle</name>
    <dbReference type="NCBI Taxonomy" id="110193"/>
    <lineage>
        <taxon>Eukaryota</taxon>
        <taxon>Metazoa</taxon>
        <taxon>Ecdysozoa</taxon>
        <taxon>Arthropoda</taxon>
        <taxon>Hexapoda</taxon>
        <taxon>Insecta</taxon>
        <taxon>Pterygota</taxon>
        <taxon>Neoptera</taxon>
        <taxon>Endopterygota</taxon>
        <taxon>Coleoptera</taxon>
        <taxon>Polyphaga</taxon>
        <taxon>Staphyliniformia</taxon>
        <taxon>Silphidae</taxon>
        <taxon>Nicrophorinae</taxon>
        <taxon>Nicrophorus</taxon>
    </lineage>
</organism>
<evidence type="ECO:0000256" key="1">
    <source>
        <dbReference type="ARBA" id="ARBA00001933"/>
    </source>
</evidence>
<dbReference type="InterPro" id="IPR015422">
    <property type="entry name" value="PyrdxlP-dep_Trfase_small"/>
</dbReference>
<evidence type="ECO:0000259" key="15">
    <source>
        <dbReference type="Pfam" id="PF00155"/>
    </source>
</evidence>
<comment type="similarity">
    <text evidence="4">Belongs to the class-II pyridoxal-phosphate-dependent aminotransferase family.</text>
</comment>
<evidence type="ECO:0000256" key="6">
    <source>
        <dbReference type="ARBA" id="ARBA00022679"/>
    </source>
</evidence>
<evidence type="ECO:0000256" key="7">
    <source>
        <dbReference type="ARBA" id="ARBA00022898"/>
    </source>
</evidence>
<dbReference type="Pfam" id="PF00155">
    <property type="entry name" value="Aminotran_1_2"/>
    <property type="match status" value="1"/>
</dbReference>
<comment type="pathway">
    <text evidence="2">Lipid metabolism; sphingolipid metabolism.</text>
</comment>
<evidence type="ECO:0000313" key="17">
    <source>
        <dbReference type="RefSeq" id="XP_017771913.1"/>
    </source>
</evidence>
<evidence type="ECO:0000256" key="10">
    <source>
        <dbReference type="ARBA" id="ARBA00023315"/>
    </source>
</evidence>
<evidence type="ECO:0000256" key="9">
    <source>
        <dbReference type="ARBA" id="ARBA00023098"/>
    </source>
</evidence>
<keyword evidence="14" id="KW-1133">Transmembrane helix</keyword>
<dbReference type="InterPro" id="IPR004839">
    <property type="entry name" value="Aminotransferase_I/II_large"/>
</dbReference>
<dbReference type="Gene3D" id="3.90.1150.10">
    <property type="entry name" value="Aspartate Aminotransferase, domain 1"/>
    <property type="match status" value="1"/>
</dbReference>
<dbReference type="InterPro" id="IPR050087">
    <property type="entry name" value="AON_synthase_class-II"/>
</dbReference>
<evidence type="ECO:0000256" key="4">
    <source>
        <dbReference type="ARBA" id="ARBA00008392"/>
    </source>
</evidence>
<gene>
    <name evidence="17" type="primary">LOC108559221</name>
</gene>
<keyword evidence="7" id="KW-0663">Pyridoxal phosphate</keyword>
<keyword evidence="14" id="KW-0812">Transmembrane</keyword>
<dbReference type="Proteomes" id="UP000695000">
    <property type="component" value="Unplaced"/>
</dbReference>